<dbReference type="Pfam" id="PF01883">
    <property type="entry name" value="FeS_assembly_P"/>
    <property type="match status" value="1"/>
</dbReference>
<dbReference type="InterPro" id="IPR034904">
    <property type="entry name" value="FSCA_dom_sf"/>
</dbReference>
<proteinExistence type="predicted"/>
<feature type="domain" description="MIP18 family-like" evidence="1">
    <location>
        <begin position="18"/>
        <end position="90"/>
    </location>
</feature>
<reference evidence="2 3" key="1">
    <citation type="submission" date="2018-10" db="EMBL/GenBank/DDBJ databases">
        <title>Co-occurring genomic capacity for anaerobic methane metabolism and dissimilatory sulfite reduction discovered in the Korarchaeota.</title>
        <authorList>
            <person name="Mckay L.J."/>
            <person name="Dlakic M."/>
            <person name="Fields M.W."/>
            <person name="Delmont T.O."/>
            <person name="Eren A.M."/>
            <person name="Jay Z.J."/>
            <person name="Klingelsmith K.B."/>
            <person name="Rusch D.B."/>
            <person name="Inskeep W.P."/>
        </authorList>
    </citation>
    <scope>NUCLEOTIDE SEQUENCE [LARGE SCALE GENOMIC DNA]</scope>
    <source>
        <strain evidence="2 3">WS</strain>
    </source>
</reference>
<dbReference type="SUPFAM" id="SSF117916">
    <property type="entry name" value="Fe-S cluster assembly (FSCA) domain-like"/>
    <property type="match status" value="1"/>
</dbReference>
<protein>
    <submittedName>
        <fullName evidence="2">Metal-sulfur cluster assembly factor</fullName>
    </submittedName>
</protein>
<dbReference type="PANTHER" id="PTHR42831:SF1">
    <property type="entry name" value="FE-S PROTEIN MATURATION AUXILIARY FACTOR YITW"/>
    <property type="match status" value="1"/>
</dbReference>
<dbReference type="InterPro" id="IPR002744">
    <property type="entry name" value="MIP18-like"/>
</dbReference>
<gene>
    <name evidence="2" type="ORF">D9Q81_01050</name>
</gene>
<dbReference type="EMBL" id="RCOR01000006">
    <property type="protein sequence ID" value="RSN70624.1"/>
    <property type="molecule type" value="Genomic_DNA"/>
</dbReference>
<dbReference type="Proteomes" id="UP000278149">
    <property type="component" value="Unassembled WGS sequence"/>
</dbReference>
<comment type="caution">
    <text evidence="2">The sequence shown here is derived from an EMBL/GenBank/DDBJ whole genome shotgun (WGS) entry which is preliminary data.</text>
</comment>
<dbReference type="PANTHER" id="PTHR42831">
    <property type="entry name" value="FE-S PROTEIN MATURATION AUXILIARY FACTOR YITW"/>
    <property type="match status" value="1"/>
</dbReference>
<evidence type="ECO:0000259" key="1">
    <source>
        <dbReference type="Pfam" id="PF01883"/>
    </source>
</evidence>
<accession>A0A3R9WZK4</accession>
<dbReference type="InterPro" id="IPR052339">
    <property type="entry name" value="Fe-S_Maturation_MIP18"/>
</dbReference>
<organism evidence="2 3">
    <name type="scientific">Candidatus Korarchaeum cryptofilum</name>
    <dbReference type="NCBI Taxonomy" id="498846"/>
    <lineage>
        <taxon>Archaea</taxon>
        <taxon>Thermoproteota</taxon>
        <taxon>Candidatus Korarchaeia</taxon>
        <taxon>Candidatus Korarchaeales</taxon>
        <taxon>Candidatus Korarchaeaceae</taxon>
        <taxon>Candidatus Korarchaeum</taxon>
    </lineage>
</organism>
<name>A0A3R9WZK4_9CREN</name>
<evidence type="ECO:0000313" key="2">
    <source>
        <dbReference type="EMBL" id="RSN70624.1"/>
    </source>
</evidence>
<evidence type="ECO:0000313" key="3">
    <source>
        <dbReference type="Proteomes" id="UP000278149"/>
    </source>
</evidence>
<sequence length="147" mass="16915">MARALLSLVVIMSSEETKAKILGVLKFITDPEIPINIVDLGLIREMKVEDGKVNIKMVMTAPGCPYSMTLLRIVEESIKQAIPEVEEVKVELIDYPPWTPADMTEEGRELFKRNYGYDIMESFIERYGSIENYYQLVRKYLGMEEDV</sequence>
<dbReference type="AlphaFoldDB" id="A0A3R9WZK4"/>
<dbReference type="Gene3D" id="3.30.300.130">
    <property type="entry name" value="Fe-S cluster assembly (FSCA)"/>
    <property type="match status" value="1"/>
</dbReference>